<organism evidence="2 3">
    <name type="scientific">Phaseolus angularis</name>
    <name type="common">Azuki bean</name>
    <name type="synonym">Vigna angularis</name>
    <dbReference type="NCBI Taxonomy" id="3914"/>
    <lineage>
        <taxon>Eukaryota</taxon>
        <taxon>Viridiplantae</taxon>
        <taxon>Streptophyta</taxon>
        <taxon>Embryophyta</taxon>
        <taxon>Tracheophyta</taxon>
        <taxon>Spermatophyta</taxon>
        <taxon>Magnoliopsida</taxon>
        <taxon>eudicotyledons</taxon>
        <taxon>Gunneridae</taxon>
        <taxon>Pentapetalae</taxon>
        <taxon>rosids</taxon>
        <taxon>fabids</taxon>
        <taxon>Fabales</taxon>
        <taxon>Fabaceae</taxon>
        <taxon>Papilionoideae</taxon>
        <taxon>50 kb inversion clade</taxon>
        <taxon>NPAAA clade</taxon>
        <taxon>indigoferoid/millettioid clade</taxon>
        <taxon>Phaseoleae</taxon>
        <taxon>Vigna</taxon>
    </lineage>
</organism>
<evidence type="ECO:0000256" key="1">
    <source>
        <dbReference type="SAM" id="MobiDB-lite"/>
    </source>
</evidence>
<name>A0A8T0JNF9_PHAAN</name>
<sequence>MEGRSRHMEWRRADLHAWRGGRQICGGGRRIRRSADVRDSGVDSGGEDAVVEAATEESGFPSDNGNDAASGGRRCSC</sequence>
<gene>
    <name evidence="2" type="ORF">HKW66_Vig0252440</name>
</gene>
<comment type="caution">
    <text evidence="2">The sequence shown here is derived from an EMBL/GenBank/DDBJ whole genome shotgun (WGS) entry which is preliminary data.</text>
</comment>
<feature type="region of interest" description="Disordered" evidence="1">
    <location>
        <begin position="32"/>
        <end position="77"/>
    </location>
</feature>
<dbReference type="Proteomes" id="UP000743370">
    <property type="component" value="Unassembled WGS sequence"/>
</dbReference>
<dbReference type="AlphaFoldDB" id="A0A8T0JNF9"/>
<proteinExistence type="predicted"/>
<dbReference type="EMBL" id="JABFOF010000010">
    <property type="protein sequence ID" value="KAG2377260.1"/>
    <property type="molecule type" value="Genomic_DNA"/>
</dbReference>
<evidence type="ECO:0000313" key="3">
    <source>
        <dbReference type="Proteomes" id="UP000743370"/>
    </source>
</evidence>
<evidence type="ECO:0000313" key="2">
    <source>
        <dbReference type="EMBL" id="KAG2377260.1"/>
    </source>
</evidence>
<reference evidence="2 3" key="1">
    <citation type="submission" date="2020-05" db="EMBL/GenBank/DDBJ databases">
        <title>Vigna angularis (adzuki bean) Var. LongXiaoDou No. 4 denovo assembly.</title>
        <authorList>
            <person name="Xiang H."/>
        </authorList>
    </citation>
    <scope>NUCLEOTIDE SEQUENCE [LARGE SCALE GENOMIC DNA]</scope>
    <source>
        <tissue evidence="2">Leaf</tissue>
    </source>
</reference>
<accession>A0A8T0JNF9</accession>
<protein>
    <submittedName>
        <fullName evidence="2">Uncharacterized protein</fullName>
    </submittedName>
</protein>